<dbReference type="Gene3D" id="2.30.110.40">
    <property type="entry name" value="Phage tail tube protein"/>
    <property type="match status" value="1"/>
</dbReference>
<sequence>MSNLGNEVVSGDNGQVWINGEEWAGVSSFEVKTTLNFSEVRQCNDPNAYQVYNGRTCEGTLTVHKTSSRGAKIMAEAARTGIMPNIKIVSKIQNKQTGKAERAIVHNVVFTEFTHRFEQGTSLTEELPFKCSHITYEELM</sequence>
<dbReference type="RefSeq" id="WP_379278339.1">
    <property type="nucleotide sequence ID" value="NZ_JBHUGT010000045.1"/>
</dbReference>
<dbReference type="InterPro" id="IPR038628">
    <property type="entry name" value="XkdM-like_sf"/>
</dbReference>
<dbReference type="SUPFAM" id="SSF69279">
    <property type="entry name" value="Phage tail proteins"/>
    <property type="match status" value="1"/>
</dbReference>
<evidence type="ECO:0000313" key="2">
    <source>
        <dbReference type="Proteomes" id="UP001597493"/>
    </source>
</evidence>
<protein>
    <submittedName>
        <fullName evidence="1">Phage tail tube protein</fullName>
    </submittedName>
</protein>
<gene>
    <name evidence="1" type="ORF">ACFSW5_22555</name>
</gene>
<dbReference type="Pfam" id="PF09393">
    <property type="entry name" value="DUF2001"/>
    <property type="match status" value="1"/>
</dbReference>
<dbReference type="InterPro" id="IPR018989">
    <property type="entry name" value="DUF2001"/>
</dbReference>
<proteinExistence type="predicted"/>
<evidence type="ECO:0000313" key="1">
    <source>
        <dbReference type="EMBL" id="MFD2663043.1"/>
    </source>
</evidence>
<dbReference type="Proteomes" id="UP001597493">
    <property type="component" value="Unassembled WGS sequence"/>
</dbReference>
<dbReference type="EMBL" id="JBHUMY010000038">
    <property type="protein sequence ID" value="MFD2663043.1"/>
    <property type="molecule type" value="Genomic_DNA"/>
</dbReference>
<organism evidence="1 2">
    <name type="scientific">Paenibacillus thailandensis</name>
    <dbReference type="NCBI Taxonomy" id="393250"/>
    <lineage>
        <taxon>Bacteria</taxon>
        <taxon>Bacillati</taxon>
        <taxon>Bacillota</taxon>
        <taxon>Bacilli</taxon>
        <taxon>Bacillales</taxon>
        <taxon>Paenibacillaceae</taxon>
        <taxon>Paenibacillus</taxon>
    </lineage>
</organism>
<keyword evidence="2" id="KW-1185">Reference proteome</keyword>
<name>A0ABW5R2M1_9BACL</name>
<comment type="caution">
    <text evidence="1">The sequence shown here is derived from an EMBL/GenBank/DDBJ whole genome shotgun (WGS) entry which is preliminary data.</text>
</comment>
<reference evidence="2" key="1">
    <citation type="journal article" date="2019" name="Int. J. Syst. Evol. Microbiol.">
        <title>The Global Catalogue of Microorganisms (GCM) 10K type strain sequencing project: providing services to taxonomists for standard genome sequencing and annotation.</title>
        <authorList>
            <consortium name="The Broad Institute Genomics Platform"/>
            <consortium name="The Broad Institute Genome Sequencing Center for Infectious Disease"/>
            <person name="Wu L."/>
            <person name="Ma J."/>
        </authorList>
    </citation>
    <scope>NUCLEOTIDE SEQUENCE [LARGE SCALE GENOMIC DNA]</scope>
    <source>
        <strain evidence="2">TISTR 1827</strain>
    </source>
</reference>
<accession>A0ABW5R2M1</accession>